<feature type="domain" description="Rhamnogalacturonase A/B/Epimerase-like pectate lyase" evidence="1">
    <location>
        <begin position="69"/>
        <end position="127"/>
    </location>
</feature>
<evidence type="ECO:0000313" key="3">
    <source>
        <dbReference type="Proteomes" id="UP000070700"/>
    </source>
</evidence>
<dbReference type="OrthoDB" id="1046782at2759"/>
<accession>A0A132BCD7</accession>
<dbReference type="InterPro" id="IPR012334">
    <property type="entry name" value="Pectin_lyas_fold"/>
</dbReference>
<dbReference type="FunFam" id="2.160.20.10:FF:000049">
    <property type="entry name" value="Putative exo-beta-1,3-glucanase"/>
    <property type="match status" value="2"/>
</dbReference>
<dbReference type="GO" id="GO:0004650">
    <property type="term" value="F:polygalacturonase activity"/>
    <property type="evidence" value="ECO:0007669"/>
    <property type="project" value="InterPro"/>
</dbReference>
<dbReference type="KEGG" id="psco:LY89DRAFT_675551"/>
<evidence type="ECO:0000313" key="2">
    <source>
        <dbReference type="EMBL" id="KUJ10056.1"/>
    </source>
</evidence>
<evidence type="ECO:0000259" key="1">
    <source>
        <dbReference type="Pfam" id="PF12708"/>
    </source>
</evidence>
<dbReference type="AlphaFoldDB" id="A0A132BCD7"/>
<dbReference type="GO" id="GO:0016829">
    <property type="term" value="F:lyase activity"/>
    <property type="evidence" value="ECO:0007669"/>
    <property type="project" value="UniProtKB-KW"/>
</dbReference>
<dbReference type="Pfam" id="PF12708">
    <property type="entry name" value="Pect-lyase_RHGA_epim"/>
    <property type="match status" value="1"/>
</dbReference>
<dbReference type="Proteomes" id="UP000070700">
    <property type="component" value="Unassembled WGS sequence"/>
</dbReference>
<dbReference type="EMBL" id="KQ947430">
    <property type="protein sequence ID" value="KUJ10056.1"/>
    <property type="molecule type" value="Genomic_DNA"/>
</dbReference>
<keyword evidence="2" id="KW-0456">Lyase</keyword>
<dbReference type="SUPFAM" id="SSF51126">
    <property type="entry name" value="Pectin lyase-like"/>
    <property type="match status" value="1"/>
</dbReference>
<dbReference type="RefSeq" id="XP_018064411.1">
    <property type="nucleotide sequence ID" value="XM_018213520.1"/>
</dbReference>
<dbReference type="InterPro" id="IPR011050">
    <property type="entry name" value="Pectin_lyase_fold/virulence"/>
</dbReference>
<dbReference type="PANTHER" id="PTHR33928">
    <property type="entry name" value="POLYGALACTURONASE QRT3"/>
    <property type="match status" value="1"/>
</dbReference>
<keyword evidence="3" id="KW-1185">Reference proteome</keyword>
<dbReference type="STRING" id="149040.A0A132BCD7"/>
<gene>
    <name evidence="2" type="ORF">LY89DRAFT_675551</name>
</gene>
<dbReference type="GeneID" id="28823246"/>
<dbReference type="InterPro" id="IPR039279">
    <property type="entry name" value="QRT3-like"/>
</dbReference>
<dbReference type="InterPro" id="IPR024535">
    <property type="entry name" value="RHGA/B-epi-like_pectate_lyase"/>
</dbReference>
<reference evidence="2 3" key="1">
    <citation type="submission" date="2015-10" db="EMBL/GenBank/DDBJ databases">
        <title>Full genome of DAOMC 229536 Phialocephala scopiformis, a fungal endophyte of spruce producing the potent anti-insectan compound rugulosin.</title>
        <authorList>
            <consortium name="DOE Joint Genome Institute"/>
            <person name="Walker A.K."/>
            <person name="Frasz S.L."/>
            <person name="Seifert K.A."/>
            <person name="Miller J.D."/>
            <person name="Mondo S.J."/>
            <person name="Labutti K."/>
            <person name="Lipzen A."/>
            <person name="Dockter R."/>
            <person name="Kennedy M."/>
            <person name="Grigoriev I.V."/>
            <person name="Spatafora J.W."/>
        </authorList>
    </citation>
    <scope>NUCLEOTIDE SEQUENCE [LARGE SCALE GENOMIC DNA]</scope>
    <source>
        <strain evidence="2 3">CBS 120377</strain>
    </source>
</reference>
<name>A0A132BCD7_MOLSC</name>
<dbReference type="Gene3D" id="2.160.20.10">
    <property type="entry name" value="Single-stranded right-handed beta-helix, Pectin lyase-like"/>
    <property type="match status" value="1"/>
</dbReference>
<proteinExistence type="predicted"/>
<organism evidence="2 3">
    <name type="scientific">Mollisia scopiformis</name>
    <name type="common">Conifer needle endophyte fungus</name>
    <name type="synonym">Phialocephala scopiformis</name>
    <dbReference type="NCBI Taxonomy" id="149040"/>
    <lineage>
        <taxon>Eukaryota</taxon>
        <taxon>Fungi</taxon>
        <taxon>Dikarya</taxon>
        <taxon>Ascomycota</taxon>
        <taxon>Pezizomycotina</taxon>
        <taxon>Leotiomycetes</taxon>
        <taxon>Helotiales</taxon>
        <taxon>Mollisiaceae</taxon>
        <taxon>Mollisia</taxon>
    </lineage>
</organism>
<sequence>MPGLTWTRGNVYSVNSTTPSRLTGSMISTTRPQTLVNSTGFYETVTPPTYAEYDVSQVIDVKDVAAHPVAGDGVTDDTASLQAILNSAAGKQLLYFPHGIYLLTDTLLIPVGSRLVGESFTEFSASGSKFKNAKQPTPMLKIGNAGDVGVAQLTDFIFTVADILPGAVLVEVNMAGGKPGNQSRDLHCCTNLCPLDIYFLVILGNSWAWVADHDLDGSSTQTPSPGGGFLVEAQRGTWLLGLGIEHHTLYQMNIVGAKNVFLGLQQGEAAYWQGAGATVLAPAPWTDSLLPSEPPDWSWCAATDAVCRMGLYQRVSNSSIINISSGGFWNFVSGPSRTFCATDCQDNAALYESSSKVFTYGISTINSKTLILESGVGGDKDVAEVVRTANSGAAHDGFPTGIMAAYLRMSG</sequence>
<protein>
    <submittedName>
        <fullName evidence="2">Pectin lyase-like protein</fullName>
    </submittedName>
</protein>
<dbReference type="InParanoid" id="A0A132BCD7"/>
<dbReference type="PANTHER" id="PTHR33928:SF2">
    <property type="entry name" value="PECTATE LYASE SUPERFAMILY PROTEIN DOMAIN-CONTAINING PROTEIN-RELATED"/>
    <property type="match status" value="1"/>
</dbReference>